<dbReference type="Pfam" id="PF07859">
    <property type="entry name" value="Abhydrolase_3"/>
    <property type="match status" value="1"/>
</dbReference>
<feature type="domain" description="Alpha/beta hydrolase fold-3" evidence="2">
    <location>
        <begin position="2"/>
        <end position="150"/>
    </location>
</feature>
<evidence type="ECO:0000256" key="1">
    <source>
        <dbReference type="ARBA" id="ARBA00022801"/>
    </source>
</evidence>
<name>A0A9Q9UT10_9BURK</name>
<gene>
    <name evidence="3" type="ORF">BAR24066_04926</name>
</gene>
<evidence type="ECO:0000259" key="2">
    <source>
        <dbReference type="Pfam" id="PF07859"/>
    </source>
</evidence>
<accession>A0A9Q9UT10</accession>
<proteinExistence type="predicted"/>
<dbReference type="EMBL" id="CABVPX010000022">
    <property type="protein sequence ID" value="VWC02969.1"/>
    <property type="molecule type" value="Genomic_DNA"/>
</dbReference>
<protein>
    <submittedName>
        <fullName evidence="3">Esterase</fullName>
    </submittedName>
</protein>
<dbReference type="InterPro" id="IPR050300">
    <property type="entry name" value="GDXG_lipolytic_enzyme"/>
</dbReference>
<dbReference type="PANTHER" id="PTHR48081:SF8">
    <property type="entry name" value="ALPHA_BETA HYDROLASE FOLD-3 DOMAIN-CONTAINING PROTEIN-RELATED"/>
    <property type="match status" value="1"/>
</dbReference>
<organism evidence="3 4">
    <name type="scientific">Burkholderia arboris</name>
    <dbReference type="NCBI Taxonomy" id="488730"/>
    <lineage>
        <taxon>Bacteria</taxon>
        <taxon>Pseudomonadati</taxon>
        <taxon>Pseudomonadota</taxon>
        <taxon>Betaproteobacteria</taxon>
        <taxon>Burkholderiales</taxon>
        <taxon>Burkholderiaceae</taxon>
        <taxon>Burkholderia</taxon>
        <taxon>Burkholderia cepacia complex</taxon>
    </lineage>
</organism>
<dbReference type="GO" id="GO:0016787">
    <property type="term" value="F:hydrolase activity"/>
    <property type="evidence" value="ECO:0007669"/>
    <property type="project" value="UniProtKB-KW"/>
</dbReference>
<evidence type="ECO:0000313" key="3">
    <source>
        <dbReference type="EMBL" id="VWC02969.1"/>
    </source>
</evidence>
<dbReference type="Gene3D" id="3.40.50.1820">
    <property type="entry name" value="alpha/beta hydrolase"/>
    <property type="match status" value="1"/>
</dbReference>
<evidence type="ECO:0000313" key="4">
    <source>
        <dbReference type="Proteomes" id="UP000494172"/>
    </source>
</evidence>
<comment type="caution">
    <text evidence="3">The sequence shown here is derived from an EMBL/GenBank/DDBJ whole genome shotgun (WGS) entry which is preliminary data.</text>
</comment>
<dbReference type="Proteomes" id="UP000494172">
    <property type="component" value="Unassembled WGS sequence"/>
</dbReference>
<reference evidence="3 4" key="1">
    <citation type="submission" date="2019-09" db="EMBL/GenBank/DDBJ databases">
        <authorList>
            <person name="Depoorter E."/>
        </authorList>
    </citation>
    <scope>NUCLEOTIDE SEQUENCE [LARGE SCALE GENOMIC DNA]</scope>
    <source>
        <strain evidence="3">LMG 24066</strain>
    </source>
</reference>
<dbReference type="SUPFAM" id="SSF53474">
    <property type="entry name" value="alpha/beta-Hydrolases"/>
    <property type="match status" value="1"/>
</dbReference>
<dbReference type="PANTHER" id="PTHR48081">
    <property type="entry name" value="AB HYDROLASE SUPERFAMILY PROTEIN C4A8.06C"/>
    <property type="match status" value="1"/>
</dbReference>
<dbReference type="InterPro" id="IPR029058">
    <property type="entry name" value="AB_hydrolase_fold"/>
</dbReference>
<dbReference type="InterPro" id="IPR013094">
    <property type="entry name" value="AB_hydrolase_3"/>
</dbReference>
<keyword evidence="1" id="KW-0378">Hydrolase</keyword>
<sequence>MAAHGAEIGVDGSRLAVVGNSVGGNMTAVVALMAKDKGGPAIRFQGLMWPVTDHDFNTGSYNAYPQGHFLTRPMMKWFWDAYTKNEAQRNEIYASPLRASIAQLKGLPPALIQVAQFDVLRDEGEAYGRKLDAAGVDATTTRYDGTIHDFGLLNDLADDAPTKAATKAMANEIATRLK</sequence>
<dbReference type="AlphaFoldDB" id="A0A9Q9UT10"/>